<dbReference type="Pfam" id="PF13398">
    <property type="entry name" value="Peptidase_M50B"/>
    <property type="match status" value="1"/>
</dbReference>
<name>A0A7X0IED7_9ACTN</name>
<evidence type="ECO:0000313" key="3">
    <source>
        <dbReference type="Proteomes" id="UP000555564"/>
    </source>
</evidence>
<keyword evidence="1" id="KW-0472">Membrane</keyword>
<keyword evidence="1" id="KW-0812">Transmembrane</keyword>
<feature type="transmembrane region" description="Helical" evidence="1">
    <location>
        <begin position="76"/>
        <end position="94"/>
    </location>
</feature>
<protein>
    <submittedName>
        <fullName evidence="2">Uncharacterized protein</fullName>
    </submittedName>
</protein>
<keyword evidence="3" id="KW-1185">Reference proteome</keyword>
<evidence type="ECO:0000256" key="1">
    <source>
        <dbReference type="SAM" id="Phobius"/>
    </source>
</evidence>
<dbReference type="AlphaFoldDB" id="A0A7X0IED7"/>
<dbReference type="Proteomes" id="UP000555564">
    <property type="component" value="Unassembled WGS sequence"/>
</dbReference>
<organism evidence="2 3">
    <name type="scientific">Sphaerisporangium rubeum</name>
    <dbReference type="NCBI Taxonomy" id="321317"/>
    <lineage>
        <taxon>Bacteria</taxon>
        <taxon>Bacillati</taxon>
        <taxon>Actinomycetota</taxon>
        <taxon>Actinomycetes</taxon>
        <taxon>Streptosporangiales</taxon>
        <taxon>Streptosporangiaceae</taxon>
        <taxon>Sphaerisporangium</taxon>
    </lineage>
</organism>
<feature type="transmembrane region" description="Helical" evidence="1">
    <location>
        <begin position="125"/>
        <end position="144"/>
    </location>
</feature>
<reference evidence="2 3" key="1">
    <citation type="submission" date="2020-08" db="EMBL/GenBank/DDBJ databases">
        <title>Sequencing the genomes of 1000 actinobacteria strains.</title>
        <authorList>
            <person name="Klenk H.-P."/>
        </authorList>
    </citation>
    <scope>NUCLEOTIDE SEQUENCE [LARGE SCALE GENOMIC DNA]</scope>
    <source>
        <strain evidence="2 3">DSM 44936</strain>
    </source>
</reference>
<dbReference type="EMBL" id="JACHIU010000001">
    <property type="protein sequence ID" value="MBB6473004.1"/>
    <property type="molecule type" value="Genomic_DNA"/>
</dbReference>
<proteinExistence type="predicted"/>
<evidence type="ECO:0000313" key="2">
    <source>
        <dbReference type="EMBL" id="MBB6473004.1"/>
    </source>
</evidence>
<dbReference type="InterPro" id="IPR049500">
    <property type="entry name" value="Peptidase_M50B-like"/>
</dbReference>
<accession>A0A7X0IED7</accession>
<feature type="transmembrane region" description="Helical" evidence="1">
    <location>
        <begin position="20"/>
        <end position="42"/>
    </location>
</feature>
<gene>
    <name evidence="2" type="ORF">BJ992_002435</name>
</gene>
<sequence length="151" mass="16250">MILTAAAGYVAPSLIGLGAAWLTAAGYITVFLWTVLLLLAGMLLMIRNIYGAIALITVGGAVFTLSMFTPPDVQGWVAYAACWFLLFGGIRPILELRRKRRRGRAVDSDADQLARLTPFPPGFHIFMFLLISTAALVAGAYLLAPITLPPL</sequence>
<feature type="transmembrane region" description="Helical" evidence="1">
    <location>
        <begin position="49"/>
        <end position="70"/>
    </location>
</feature>
<comment type="caution">
    <text evidence="2">The sequence shown here is derived from an EMBL/GenBank/DDBJ whole genome shotgun (WGS) entry which is preliminary data.</text>
</comment>
<keyword evidence="1" id="KW-1133">Transmembrane helix</keyword>